<keyword evidence="7" id="KW-1133">Transmembrane helix</keyword>
<dbReference type="PROSITE" id="PS00211">
    <property type="entry name" value="ABC_TRANSPORTER_1"/>
    <property type="match status" value="1"/>
</dbReference>
<gene>
    <name evidence="10" type="ORF">B4U80_07013</name>
</gene>
<keyword evidence="11" id="KW-1185">Reference proteome</keyword>
<dbReference type="GO" id="GO:0005524">
    <property type="term" value="F:ATP binding"/>
    <property type="evidence" value="ECO:0007669"/>
    <property type="project" value="UniProtKB-KW"/>
</dbReference>
<evidence type="ECO:0000313" key="11">
    <source>
        <dbReference type="Proteomes" id="UP000288716"/>
    </source>
</evidence>
<dbReference type="SMART" id="SM00382">
    <property type="entry name" value="AAA"/>
    <property type="match status" value="1"/>
</dbReference>
<name>A0A443S395_9ACAR</name>
<dbReference type="InterPro" id="IPR017871">
    <property type="entry name" value="ABC_transporter-like_CS"/>
</dbReference>
<evidence type="ECO:0000259" key="9">
    <source>
        <dbReference type="PROSITE" id="PS50893"/>
    </source>
</evidence>
<dbReference type="GO" id="GO:0140359">
    <property type="term" value="F:ABC-type transporter activity"/>
    <property type="evidence" value="ECO:0007669"/>
    <property type="project" value="InterPro"/>
</dbReference>
<dbReference type="InterPro" id="IPR027417">
    <property type="entry name" value="P-loop_NTPase"/>
</dbReference>
<evidence type="ECO:0000256" key="4">
    <source>
        <dbReference type="ARBA" id="ARBA00022692"/>
    </source>
</evidence>
<evidence type="ECO:0000313" key="10">
    <source>
        <dbReference type="EMBL" id="RWS22006.1"/>
    </source>
</evidence>
<feature type="non-terminal residue" evidence="10">
    <location>
        <position position="291"/>
    </location>
</feature>
<dbReference type="GO" id="GO:0005886">
    <property type="term" value="C:plasma membrane"/>
    <property type="evidence" value="ECO:0007669"/>
    <property type="project" value="TreeGrafter"/>
</dbReference>
<dbReference type="GO" id="GO:0016887">
    <property type="term" value="F:ATP hydrolysis activity"/>
    <property type="evidence" value="ECO:0007669"/>
    <property type="project" value="InterPro"/>
</dbReference>
<evidence type="ECO:0000256" key="6">
    <source>
        <dbReference type="ARBA" id="ARBA00022840"/>
    </source>
</evidence>
<evidence type="ECO:0000256" key="7">
    <source>
        <dbReference type="ARBA" id="ARBA00022989"/>
    </source>
</evidence>
<dbReference type="AlphaFoldDB" id="A0A443S395"/>
<dbReference type="Pfam" id="PF19055">
    <property type="entry name" value="ABC2_membrane_7"/>
    <property type="match status" value="1"/>
</dbReference>
<evidence type="ECO:0000256" key="1">
    <source>
        <dbReference type="ARBA" id="ARBA00004141"/>
    </source>
</evidence>
<evidence type="ECO:0000256" key="5">
    <source>
        <dbReference type="ARBA" id="ARBA00022741"/>
    </source>
</evidence>
<organism evidence="10 11">
    <name type="scientific">Leptotrombidium deliense</name>
    <dbReference type="NCBI Taxonomy" id="299467"/>
    <lineage>
        <taxon>Eukaryota</taxon>
        <taxon>Metazoa</taxon>
        <taxon>Ecdysozoa</taxon>
        <taxon>Arthropoda</taxon>
        <taxon>Chelicerata</taxon>
        <taxon>Arachnida</taxon>
        <taxon>Acari</taxon>
        <taxon>Acariformes</taxon>
        <taxon>Trombidiformes</taxon>
        <taxon>Prostigmata</taxon>
        <taxon>Anystina</taxon>
        <taxon>Parasitengona</taxon>
        <taxon>Trombiculoidea</taxon>
        <taxon>Trombiculidae</taxon>
        <taxon>Leptotrombidium</taxon>
    </lineage>
</organism>
<dbReference type="PANTHER" id="PTHR48041">
    <property type="entry name" value="ABC TRANSPORTER G FAMILY MEMBER 28"/>
    <property type="match status" value="1"/>
</dbReference>
<evidence type="ECO:0000256" key="8">
    <source>
        <dbReference type="ARBA" id="ARBA00023136"/>
    </source>
</evidence>
<dbReference type="STRING" id="299467.A0A443S395"/>
<dbReference type="VEuPathDB" id="VectorBase:LDEU010034"/>
<keyword evidence="8" id="KW-0472">Membrane</keyword>
<comment type="similarity">
    <text evidence="2">Belongs to the ABC transporter superfamily. ABCG family. Eye pigment precursor importer (TC 3.A.1.204) subfamily.</text>
</comment>
<dbReference type="Proteomes" id="UP000288716">
    <property type="component" value="Unassembled WGS sequence"/>
</dbReference>
<accession>A0A443S395</accession>
<evidence type="ECO:0000256" key="3">
    <source>
        <dbReference type="ARBA" id="ARBA00022448"/>
    </source>
</evidence>
<reference evidence="10 11" key="1">
    <citation type="journal article" date="2018" name="Gigascience">
        <title>Genomes of trombidid mites reveal novel predicted allergens and laterally-transferred genes associated with secondary metabolism.</title>
        <authorList>
            <person name="Dong X."/>
            <person name="Chaisiri K."/>
            <person name="Xia D."/>
            <person name="Armstrong S.D."/>
            <person name="Fang Y."/>
            <person name="Donnelly M.J."/>
            <person name="Kadowaki T."/>
            <person name="McGarry J.W."/>
            <person name="Darby A.C."/>
            <person name="Makepeace B.L."/>
        </authorList>
    </citation>
    <scope>NUCLEOTIDE SEQUENCE [LARGE SCALE GENOMIC DNA]</scope>
    <source>
        <strain evidence="10">UoL-UT</strain>
    </source>
</reference>
<comment type="subcellular location">
    <subcellularLocation>
        <location evidence="1">Membrane</location>
        <topology evidence="1">Multi-pass membrane protein</topology>
    </subcellularLocation>
</comment>
<dbReference type="InterPro" id="IPR050352">
    <property type="entry name" value="ABCG_transporters"/>
</dbReference>
<evidence type="ECO:0000256" key="2">
    <source>
        <dbReference type="ARBA" id="ARBA00005814"/>
    </source>
</evidence>
<dbReference type="PANTHER" id="PTHR48041:SF78">
    <property type="entry name" value="ABC TRANSPORTER EXPRESSED IN TRACHEA, ISOFORM A"/>
    <property type="match status" value="1"/>
</dbReference>
<dbReference type="Gene3D" id="3.40.50.300">
    <property type="entry name" value="P-loop containing nucleotide triphosphate hydrolases"/>
    <property type="match status" value="1"/>
</dbReference>
<dbReference type="InterPro" id="IPR043926">
    <property type="entry name" value="ABCG_dom"/>
</dbReference>
<dbReference type="EMBL" id="NCKV01010093">
    <property type="protein sequence ID" value="RWS22006.1"/>
    <property type="molecule type" value="Genomic_DNA"/>
</dbReference>
<keyword evidence="3" id="KW-0813">Transport</keyword>
<keyword evidence="5" id="KW-0547">Nucleotide-binding</keyword>
<dbReference type="InterPro" id="IPR003439">
    <property type="entry name" value="ABC_transporter-like_ATP-bd"/>
</dbReference>
<proteinExistence type="inferred from homology"/>
<dbReference type="Pfam" id="PF00005">
    <property type="entry name" value="ABC_tran"/>
    <property type="match status" value="1"/>
</dbReference>
<comment type="caution">
    <text evidence="10">The sequence shown here is derived from an EMBL/GenBank/DDBJ whole genome shotgun (WGS) entry which is preliminary data.</text>
</comment>
<protein>
    <submittedName>
        <fullName evidence="10">ABC transporter sub-family G-like protein 18</fullName>
    </submittedName>
</protein>
<keyword evidence="4" id="KW-0812">Transmembrane</keyword>
<dbReference type="SUPFAM" id="SSF52540">
    <property type="entry name" value="P-loop containing nucleoside triphosphate hydrolases"/>
    <property type="match status" value="1"/>
</dbReference>
<keyword evidence="6" id="KW-0067">ATP-binding</keyword>
<feature type="domain" description="ABC transporter" evidence="9">
    <location>
        <begin position="48"/>
        <end position="281"/>
    </location>
</feature>
<sequence>MENVDCGVRGQFKSKDNLDSCSYSIDSPKASIQWNDLSCKLKKLKIDIFIEKFVYRKTGTTNTIEVFNNLCGQFKFGELSAVMGPSGAGKSKLLECIICRRENGVNGIVGLNGLQKIKVAFIPQNDNFFSVLTVREALMFACELQKTLKTKNDCENTVNLVLKQLSLENCADTRICNLSGGQSKRLSISQELVSKPDILILDEPTSGLDSSSCIQTIELLRSLTQQNKSMAIIASIHQPSATIFNLFSRIYMLSSVGSCIYDGPPNDVIQWINGFNLNIPQYYNPADFMIE</sequence>
<dbReference type="PROSITE" id="PS50893">
    <property type="entry name" value="ABC_TRANSPORTER_2"/>
    <property type="match status" value="1"/>
</dbReference>
<dbReference type="InterPro" id="IPR003593">
    <property type="entry name" value="AAA+_ATPase"/>
</dbReference>
<dbReference type="OrthoDB" id="6716308at2759"/>